<organism evidence="2">
    <name type="scientific">Strongyloides ratti</name>
    <name type="common">Parasitic roundworm</name>
    <dbReference type="NCBI Taxonomy" id="34506"/>
    <lineage>
        <taxon>Eukaryota</taxon>
        <taxon>Metazoa</taxon>
        <taxon>Ecdysozoa</taxon>
        <taxon>Nematoda</taxon>
        <taxon>Chromadorea</taxon>
        <taxon>Rhabditida</taxon>
        <taxon>Tylenchina</taxon>
        <taxon>Panagrolaimomorpha</taxon>
        <taxon>Strongyloidoidea</taxon>
        <taxon>Strongyloididae</taxon>
        <taxon>Strongyloides</taxon>
    </lineage>
</organism>
<dbReference type="EMBL" id="LN609528">
    <property type="protein sequence ID" value="CEF64439.1"/>
    <property type="molecule type" value="Genomic_DNA"/>
</dbReference>
<evidence type="ECO:0000313" key="3">
    <source>
        <dbReference type="Proteomes" id="UP000035682"/>
    </source>
</evidence>
<evidence type="ECO:0000256" key="1">
    <source>
        <dbReference type="SAM" id="Coils"/>
    </source>
</evidence>
<dbReference type="GeneID" id="36376804"/>
<reference evidence="2 3" key="1">
    <citation type="submission" date="2014-09" db="EMBL/GenBank/DDBJ databases">
        <authorList>
            <person name="Martin A.A."/>
        </authorList>
    </citation>
    <scope>NUCLEOTIDE SEQUENCE</scope>
    <source>
        <strain evidence="3">ED321</strain>
        <strain evidence="2">ED321 Heterogonic</strain>
    </source>
</reference>
<dbReference type="CTD" id="36376804"/>
<reference evidence="4" key="2">
    <citation type="submission" date="2020-12" db="UniProtKB">
        <authorList>
            <consortium name="WormBaseParasite"/>
        </authorList>
    </citation>
    <scope>IDENTIFICATION</scope>
</reference>
<proteinExistence type="predicted"/>
<dbReference type="Proteomes" id="UP000035682">
    <property type="component" value="Unplaced"/>
</dbReference>
<gene>
    <name evidence="2 4 5" type="ORF">SRAE_1000269300</name>
</gene>
<sequence>MFSEPTIKYNNRSDKKYYTNNILPKIEANIYVEPYYKSKLLYSQSTYTTPIISINEYQKNYFTKNIVRKRNYNILNDNYLIDKEKFYNSHGINVNRWSEINQRKKARKRIMVYNAYVEVEKPFNLMNDPRVFRGSVIAKQREYQKFKREAEERKQEEINYKTNILRSKLEKSFKEQNNYLQNINGIDSYRKDDYQSQYIKLNTSTNLPKVNGPLGVTRRFFNIDEKIPYNELNARKIYRENNEYMPSNNIKRRENRKYKKYETINNKSKLLPLRKEIAQRSLSAEYGKIHKLRRENYSFSKNNPNFSNVQFVPIERNMEYENYKKSGANIPTKVIPTLINYGKMSDNGLNLTKVKKTHVIKKKVPNNSLSTPISYVDSQVQTQEDAEEFIFSLARELSMNAILTSLFNLKSEEEIQKLKKEKIHITNNLIKKNTKVEDLEKVIHEKKNNEQALLRQRDEMAYMIKLLESRKMAYFTVNDVIESAITNLLDQDMIKEIPKFRSIANDTSDLEKQKRKYKLAFKEVEFDFIPWMFKRAEKVAFQNKAEKELKKAMFSKYDVVRKEAKVALREFIKDAEKLHYKPYKFK</sequence>
<name>A0A090MWX4_STRRB</name>
<evidence type="ECO:0000313" key="2">
    <source>
        <dbReference type="EMBL" id="CEF64439.1"/>
    </source>
</evidence>
<dbReference type="AlphaFoldDB" id="A0A090MWX4"/>
<evidence type="ECO:0000313" key="4">
    <source>
        <dbReference type="WBParaSite" id="SRAE_1000269300.1"/>
    </source>
</evidence>
<dbReference type="WBParaSite" id="SRAE_1000269300.1">
    <property type="protein sequence ID" value="SRAE_1000269300.1"/>
    <property type="gene ID" value="WBGene00259309"/>
</dbReference>
<feature type="coiled-coil region" evidence="1">
    <location>
        <begin position="408"/>
        <end position="456"/>
    </location>
</feature>
<dbReference type="WormBase" id="SRAE_1000269300">
    <property type="protein sequence ID" value="SRP07374"/>
    <property type="gene ID" value="WBGene00259309"/>
</dbReference>
<protein>
    <submittedName>
        <fullName evidence="2 4">Uncharacterized protein</fullName>
    </submittedName>
</protein>
<evidence type="ECO:0000313" key="5">
    <source>
        <dbReference type="WormBase" id="SRAE_1000269300"/>
    </source>
</evidence>
<dbReference type="RefSeq" id="XP_024503640.1">
    <property type="nucleotide sequence ID" value="XM_024649799.1"/>
</dbReference>
<accession>A0A090MWX4</accession>
<keyword evidence="1" id="KW-0175">Coiled coil</keyword>
<keyword evidence="3" id="KW-1185">Reference proteome</keyword>
<dbReference type="OrthoDB" id="5805446at2759"/>